<dbReference type="FunFam" id="1.10.1370.40:FF:000001">
    <property type="entry name" value="Dipeptidyl carboxypeptidase II"/>
    <property type="match status" value="1"/>
</dbReference>
<dbReference type="PANTHER" id="PTHR43660:SF1">
    <property type="entry name" value="DIPEPTIDYL CARBOXYPEPTIDASE"/>
    <property type="match status" value="1"/>
</dbReference>
<dbReference type="InterPro" id="IPR024077">
    <property type="entry name" value="Neurolysin/TOP_dom2"/>
</dbReference>
<dbReference type="GO" id="GO:0004180">
    <property type="term" value="F:carboxypeptidase activity"/>
    <property type="evidence" value="ECO:0007669"/>
    <property type="project" value="UniProtKB-KW"/>
</dbReference>
<reference evidence="17 18" key="1">
    <citation type="submission" date="2019-05" db="EMBL/GenBank/DDBJ databases">
        <title>Genome sequence of Klebsiella sp strain TOUT106.</title>
        <authorList>
            <person name="Rahi P."/>
            <person name="Chaudhari D."/>
        </authorList>
    </citation>
    <scope>NUCLEOTIDE SEQUENCE [LARGE SCALE GENOMIC DNA]</scope>
    <source>
        <strain evidence="17 18">TOUT106</strain>
    </source>
</reference>
<dbReference type="AlphaFoldDB" id="A0A5R9LE63"/>
<evidence type="ECO:0000256" key="8">
    <source>
        <dbReference type="ARBA" id="ARBA00022833"/>
    </source>
</evidence>
<evidence type="ECO:0000259" key="16">
    <source>
        <dbReference type="Pfam" id="PF01432"/>
    </source>
</evidence>
<dbReference type="PANTHER" id="PTHR43660">
    <property type="entry name" value="DIPEPTIDYL CARBOXYPEPTIDASE"/>
    <property type="match status" value="1"/>
</dbReference>
<sequence>MLENNPFLNVSLLPYQAPPFDLIDVSHYRPAFDEGVRRQREEITSIVNNPAAADFSNTLVALEQSGQMLARVTNVFFAMAGANTNPTIQALDEQFSAELAELSNDIWLNDALFQRVKTVWERRETLSLDAESRRLLEVTWQRFTLAGAMLDDAQKTMLRGLNTEAAGLQSQFQQRLLAAAKSGGLVVEYAHQLTGLREDEILAAAEAAQEKGLSGGWFLSLLNTTQQPALLALQDRQTRENLFATGWTRNQKGDANDTRELVLRLAGLRARKAQLLGADDFASWSMADQMAGTPAAAFAFMRRIAPAARARAERELADIQQVIDDEGGDFRAAAWDWLYYAEQVRRARFTIDEAQLKPYFALDRVLRDGVFWAATQLFGIRFVERFDIPVYHPDVRVWEIFDANGKGIALFYGDYFSRDSKSGGAWMGVFVEQSTLRAQRPVIYNVCNYQKPKAGHSALLSWDEVITLFHEFGHTLHGLFASQRYASLSGTNTPRDFVEFPSQIYEHWASEPQVFAHYARHHQTGEPMPEALRDGMFRAAKFNKGYDMSELLAAALLDMHWHSVKADTLPLDVDTFEAASLHAEKMDLPAVPPRYRSSYFSHIFGGGYAAGYYAYLWTQMLADDGYQWFVEQGGLTRENGQRFREAILSRGNSTDLAELYRQWRGHDPEIGPMLENRGLSE</sequence>
<dbReference type="Gene3D" id="3.40.390.10">
    <property type="entry name" value="Collagenase (Catalytic Domain)"/>
    <property type="match status" value="1"/>
</dbReference>
<evidence type="ECO:0000256" key="2">
    <source>
        <dbReference type="ARBA" id="ARBA00006040"/>
    </source>
</evidence>
<dbReference type="RefSeq" id="WP_138362386.1">
    <property type="nucleotide sequence ID" value="NZ_VCHQ01000026.1"/>
</dbReference>
<evidence type="ECO:0000256" key="10">
    <source>
        <dbReference type="ARBA" id="ARBA00052506"/>
    </source>
</evidence>
<dbReference type="CDD" id="cd06456">
    <property type="entry name" value="M3A_DCP"/>
    <property type="match status" value="1"/>
</dbReference>
<organism evidence="17 18">
    <name type="scientific">Klebsiella indica</name>
    <dbReference type="NCBI Taxonomy" id="2582917"/>
    <lineage>
        <taxon>Bacteria</taxon>
        <taxon>Pseudomonadati</taxon>
        <taxon>Pseudomonadota</taxon>
        <taxon>Gammaproteobacteria</taxon>
        <taxon>Enterobacterales</taxon>
        <taxon>Enterobacteriaceae</taxon>
        <taxon>Klebsiella/Raoultella group</taxon>
        <taxon>Klebsiella</taxon>
    </lineage>
</organism>
<dbReference type="Gene3D" id="1.10.1370.10">
    <property type="entry name" value="Neurolysin, domain 3"/>
    <property type="match status" value="1"/>
</dbReference>
<evidence type="ECO:0000256" key="15">
    <source>
        <dbReference type="RuleBase" id="RU003435"/>
    </source>
</evidence>
<dbReference type="Proteomes" id="UP000307430">
    <property type="component" value="Unassembled WGS sequence"/>
</dbReference>
<evidence type="ECO:0000256" key="11">
    <source>
        <dbReference type="ARBA" id="ARBA00054529"/>
    </source>
</evidence>
<evidence type="ECO:0000313" key="17">
    <source>
        <dbReference type="EMBL" id="TLV11720.1"/>
    </source>
</evidence>
<dbReference type="EC" id="3.4.15.5" evidence="12"/>
<gene>
    <name evidence="17" type="primary">dcp</name>
    <name evidence="17" type="ORF">FE839_18135</name>
</gene>
<protein>
    <recommendedName>
        <fullName evidence="13">Dipeptidyl carboxypeptidase</fullName>
        <ecNumber evidence="12">3.4.15.5</ecNumber>
    </recommendedName>
    <alternativeName>
        <fullName evidence="14">Peptidyl-dipeptidase Dcp</fullName>
    </alternativeName>
</protein>
<keyword evidence="18" id="KW-1185">Reference proteome</keyword>
<keyword evidence="7 15" id="KW-0378">Hydrolase</keyword>
<evidence type="ECO:0000256" key="13">
    <source>
        <dbReference type="ARBA" id="ARBA00070755"/>
    </source>
</evidence>
<evidence type="ECO:0000256" key="7">
    <source>
        <dbReference type="ARBA" id="ARBA00022801"/>
    </source>
</evidence>
<dbReference type="GO" id="GO:0005829">
    <property type="term" value="C:cytosol"/>
    <property type="evidence" value="ECO:0007669"/>
    <property type="project" value="UniProtKB-ARBA"/>
</dbReference>
<keyword evidence="3" id="KW-0963">Cytoplasm</keyword>
<dbReference type="InterPro" id="IPR024079">
    <property type="entry name" value="MetalloPept_cat_dom_sf"/>
</dbReference>
<evidence type="ECO:0000256" key="6">
    <source>
        <dbReference type="ARBA" id="ARBA00022723"/>
    </source>
</evidence>
<dbReference type="InterPro" id="IPR045090">
    <property type="entry name" value="Pept_M3A_M3B"/>
</dbReference>
<dbReference type="Pfam" id="PF01432">
    <property type="entry name" value="Peptidase_M3"/>
    <property type="match status" value="1"/>
</dbReference>
<dbReference type="FunFam" id="3.40.390.10:FF:000009">
    <property type="entry name" value="Oligopeptidase A"/>
    <property type="match status" value="1"/>
</dbReference>
<dbReference type="EMBL" id="VCHQ01000026">
    <property type="protein sequence ID" value="TLV11720.1"/>
    <property type="molecule type" value="Genomic_DNA"/>
</dbReference>
<dbReference type="GO" id="GO:0006508">
    <property type="term" value="P:proteolysis"/>
    <property type="evidence" value="ECO:0007669"/>
    <property type="project" value="UniProtKB-KW"/>
</dbReference>
<comment type="catalytic activity">
    <reaction evidence="10">
        <text>Hydrolysis of unblocked, C-terminal dipeptides from oligopeptides, with broad specificity. Does not hydrolyze bonds in which P1' is Pro, or both P1 and P1' are Gly.</text>
        <dbReference type="EC" id="3.4.15.5"/>
    </reaction>
</comment>
<evidence type="ECO:0000256" key="5">
    <source>
        <dbReference type="ARBA" id="ARBA00022670"/>
    </source>
</evidence>
<evidence type="ECO:0000256" key="4">
    <source>
        <dbReference type="ARBA" id="ARBA00022645"/>
    </source>
</evidence>
<evidence type="ECO:0000256" key="12">
    <source>
        <dbReference type="ARBA" id="ARBA00066668"/>
    </source>
</evidence>
<comment type="subcellular location">
    <subcellularLocation>
        <location evidence="1">Cytoplasm</location>
    </subcellularLocation>
</comment>
<keyword evidence="6 15" id="KW-0479">Metal-binding</keyword>
<comment type="caution">
    <text evidence="17">The sequence shown here is derived from an EMBL/GenBank/DDBJ whole genome shotgun (WGS) entry which is preliminary data.</text>
</comment>
<keyword evidence="4 17" id="KW-0121">Carboxypeptidase</keyword>
<dbReference type="GO" id="GO:0008241">
    <property type="term" value="F:peptidyl-dipeptidase activity"/>
    <property type="evidence" value="ECO:0007669"/>
    <property type="project" value="UniProtKB-EC"/>
</dbReference>
<comment type="cofactor">
    <cofactor evidence="15">
        <name>Zn(2+)</name>
        <dbReference type="ChEBI" id="CHEBI:29105"/>
    </cofactor>
    <text evidence="15">Binds 1 zinc ion.</text>
</comment>
<proteinExistence type="inferred from homology"/>
<evidence type="ECO:0000256" key="1">
    <source>
        <dbReference type="ARBA" id="ARBA00004496"/>
    </source>
</evidence>
<dbReference type="SUPFAM" id="SSF55486">
    <property type="entry name" value="Metalloproteases ('zincins'), catalytic domain"/>
    <property type="match status" value="1"/>
</dbReference>
<dbReference type="NCBIfam" id="NF007624">
    <property type="entry name" value="PRK10280.1"/>
    <property type="match status" value="1"/>
</dbReference>
<dbReference type="GO" id="GO:0004222">
    <property type="term" value="F:metalloendopeptidase activity"/>
    <property type="evidence" value="ECO:0007669"/>
    <property type="project" value="InterPro"/>
</dbReference>
<keyword evidence="5 15" id="KW-0645">Protease</keyword>
<accession>A0A5R9LE63</accession>
<name>A0A5R9LE63_9ENTR</name>
<keyword evidence="9 15" id="KW-0482">Metalloprotease</keyword>
<dbReference type="Gene3D" id="1.10.1370.40">
    <property type="match status" value="1"/>
</dbReference>
<dbReference type="GO" id="GO:0046872">
    <property type="term" value="F:metal ion binding"/>
    <property type="evidence" value="ECO:0007669"/>
    <property type="project" value="UniProtKB-UniRule"/>
</dbReference>
<comment type="similarity">
    <text evidence="2 15">Belongs to the peptidase M3 family.</text>
</comment>
<feature type="domain" description="Peptidase M3A/M3B catalytic" evidence="16">
    <location>
        <begin position="230"/>
        <end position="678"/>
    </location>
</feature>
<keyword evidence="8 15" id="KW-0862">Zinc</keyword>
<dbReference type="InterPro" id="IPR034005">
    <property type="entry name" value="M3A_DCP"/>
</dbReference>
<evidence type="ECO:0000256" key="9">
    <source>
        <dbReference type="ARBA" id="ARBA00023049"/>
    </source>
</evidence>
<dbReference type="InterPro" id="IPR001567">
    <property type="entry name" value="Pept_M3A_M3B_dom"/>
</dbReference>
<evidence type="ECO:0000256" key="14">
    <source>
        <dbReference type="ARBA" id="ARBA00075608"/>
    </source>
</evidence>
<comment type="function">
    <text evidence="11">Removes dipeptides from the C-termini of N-blocked tripeptides, tetrapeptides and larger peptides.</text>
</comment>
<evidence type="ECO:0000256" key="3">
    <source>
        <dbReference type="ARBA" id="ARBA00022490"/>
    </source>
</evidence>
<evidence type="ECO:0000313" key="18">
    <source>
        <dbReference type="Proteomes" id="UP000307430"/>
    </source>
</evidence>